<dbReference type="Pfam" id="PF07510">
    <property type="entry name" value="GmrSD_C"/>
    <property type="match status" value="1"/>
</dbReference>
<feature type="domain" description="GmrSD restriction endonucleases N-terminal" evidence="1">
    <location>
        <begin position="12"/>
        <end position="258"/>
    </location>
</feature>
<dbReference type="AlphaFoldDB" id="A0A3M0BZZ3"/>
<protein>
    <submittedName>
        <fullName evidence="3">Uncharacterized protein with ParB-like and HNH nuclease domain</fullName>
    </submittedName>
</protein>
<dbReference type="InterPro" id="IPR011089">
    <property type="entry name" value="GmrSD_C"/>
</dbReference>
<reference evidence="3 4" key="1">
    <citation type="submission" date="2018-10" db="EMBL/GenBank/DDBJ databases">
        <title>Genomic Encyclopedia of Archaeal and Bacterial Type Strains, Phase II (KMG-II): from individual species to whole genera.</title>
        <authorList>
            <person name="Goeker M."/>
        </authorList>
    </citation>
    <scope>NUCLEOTIDE SEQUENCE [LARGE SCALE GENOMIC DNA]</scope>
    <source>
        <strain evidence="3 4">DSM 25217</strain>
    </source>
</reference>
<feature type="domain" description="GmrSD restriction endonucleases C-terminal" evidence="2">
    <location>
        <begin position="464"/>
        <end position="604"/>
    </location>
</feature>
<gene>
    <name evidence="3" type="ORF">BXY39_3457</name>
</gene>
<dbReference type="EMBL" id="REFR01000015">
    <property type="protein sequence ID" value="RMB01947.1"/>
    <property type="molecule type" value="Genomic_DNA"/>
</dbReference>
<name>A0A3M0BZZ3_9PROT</name>
<evidence type="ECO:0000313" key="4">
    <source>
        <dbReference type="Proteomes" id="UP000271227"/>
    </source>
</evidence>
<dbReference type="OrthoDB" id="9798761at2"/>
<comment type="caution">
    <text evidence="3">The sequence shown here is derived from an EMBL/GenBank/DDBJ whole genome shotgun (WGS) entry which is preliminary data.</text>
</comment>
<evidence type="ECO:0000313" key="3">
    <source>
        <dbReference type="EMBL" id="RMB01947.1"/>
    </source>
</evidence>
<dbReference type="RefSeq" id="WP_121940090.1">
    <property type="nucleotide sequence ID" value="NZ_REFR01000015.1"/>
</dbReference>
<dbReference type="InterPro" id="IPR004919">
    <property type="entry name" value="GmrSD_N"/>
</dbReference>
<evidence type="ECO:0000259" key="1">
    <source>
        <dbReference type="Pfam" id="PF03235"/>
    </source>
</evidence>
<proteinExistence type="predicted"/>
<accession>A0A3M0BZZ3</accession>
<dbReference type="InParanoid" id="A0A3M0BZZ3"/>
<dbReference type="Pfam" id="PF03235">
    <property type="entry name" value="GmrSD_N"/>
    <property type="match status" value="1"/>
</dbReference>
<dbReference type="PANTHER" id="PTHR35149">
    <property type="entry name" value="SLL5132 PROTEIN"/>
    <property type="match status" value="1"/>
</dbReference>
<evidence type="ECO:0000259" key="2">
    <source>
        <dbReference type="Pfam" id="PF07510"/>
    </source>
</evidence>
<dbReference type="PANTHER" id="PTHR35149:SF1">
    <property type="entry name" value="DUF5655 DOMAIN-CONTAINING PROTEIN"/>
    <property type="match status" value="1"/>
</dbReference>
<organism evidence="3 4">
    <name type="scientific">Eilatimonas milleporae</name>
    <dbReference type="NCBI Taxonomy" id="911205"/>
    <lineage>
        <taxon>Bacteria</taxon>
        <taxon>Pseudomonadati</taxon>
        <taxon>Pseudomonadota</taxon>
        <taxon>Alphaproteobacteria</taxon>
        <taxon>Kordiimonadales</taxon>
        <taxon>Kordiimonadaceae</taxon>
        <taxon>Eilatimonas</taxon>
    </lineage>
</organism>
<keyword evidence="4" id="KW-1185">Reference proteome</keyword>
<sequence length="612" mass="68922">MTIETAHQSITVLFEQNQTFEVPKYQREYAWDADAIEDFVEDLGKCLEARLQNGKRNHFFGGIVSARLNVPGSSRPSYEVIDGQQRISSLVMLAAAVVFAMKAISANIEVEEEPSEEDGKALDYLKQTIAKIESLFLTHRYAVGLEYKVVPKLTLSKADNVFFQAILAGNNPPTERPSHDRIKYAWQRLNSFLASALGAEETASSKATKLQHLIDHVLAEDCTVIFMWSDNRSEAYRIFQVLNDRGVSLTNGDLLRARTLELLDHKAVETTQNELAERWDSTLAYPPSSIDDYLLWYFGSYQGVRPRQSDVTDSFMEVRFAEASLDKPITQSQATKILAEVKRLDDDFALLNQLNSGEWPYADQTGVKQWDVERLNLLVSHLKHTNAMPLLMALRLLEPKRFAEAVASLERFVFRYKTIGSAHISPATKLYHEQALLVRNDPSTYKVGVLRTALGELIEKYASGNRFSAAISELTYSPRGGNGHIRYLLTALEDYAKWYESGANGVPKCKDKTRVFDFSNTTLEHVYPRSAKGAEKIEDLEKVKHALGNLTIFGPNDNDAAANKSFADKRTILQASNLKLNRDIGAHADWTAERIKQRTQSLVDMALKVFVP</sequence>
<dbReference type="Proteomes" id="UP000271227">
    <property type="component" value="Unassembled WGS sequence"/>
</dbReference>